<gene>
    <name evidence="1" type="ORF">SDC9_145156</name>
</gene>
<evidence type="ECO:0000313" key="1">
    <source>
        <dbReference type="EMBL" id="MPM97975.1"/>
    </source>
</evidence>
<organism evidence="1">
    <name type="scientific">bioreactor metagenome</name>
    <dbReference type="NCBI Taxonomy" id="1076179"/>
    <lineage>
        <taxon>unclassified sequences</taxon>
        <taxon>metagenomes</taxon>
        <taxon>ecological metagenomes</taxon>
    </lineage>
</organism>
<dbReference type="AlphaFoldDB" id="A0A645E924"/>
<name>A0A645E924_9ZZZZ</name>
<dbReference type="EMBL" id="VSSQ01044174">
    <property type="protein sequence ID" value="MPM97975.1"/>
    <property type="molecule type" value="Genomic_DNA"/>
</dbReference>
<comment type="caution">
    <text evidence="1">The sequence shown here is derived from an EMBL/GenBank/DDBJ whole genome shotgun (WGS) entry which is preliminary data.</text>
</comment>
<accession>A0A645E924</accession>
<sequence length="77" mass="8598">MLGAGELRIDRTRRRLGAQLGGEFAGVLDRCVVVHRAMGEEERRGRRGVHHQRRGRQRSVPVVAVVRPVVAVESDDC</sequence>
<reference evidence="1" key="1">
    <citation type="submission" date="2019-08" db="EMBL/GenBank/DDBJ databases">
        <authorList>
            <person name="Kucharzyk K."/>
            <person name="Murdoch R.W."/>
            <person name="Higgins S."/>
            <person name="Loffler F."/>
        </authorList>
    </citation>
    <scope>NUCLEOTIDE SEQUENCE</scope>
</reference>
<proteinExistence type="predicted"/>
<protein>
    <submittedName>
        <fullName evidence="1">Uncharacterized protein</fullName>
    </submittedName>
</protein>